<accession>A0AAC9AR41</accession>
<proteinExistence type="predicted"/>
<gene>
    <name evidence="1" type="ORF">AA2016_2611</name>
</gene>
<dbReference type="EMBL" id="CP015005">
    <property type="protein sequence ID" value="AMS41536.1"/>
    <property type="molecule type" value="Genomic_DNA"/>
</dbReference>
<evidence type="ECO:0000313" key="2">
    <source>
        <dbReference type="Proteomes" id="UP000075755"/>
    </source>
</evidence>
<sequence length="189" mass="20812">MLAKVEASNDSRTSIVSIAQTLTMRTAFASICVAGLAATVSAVTPTPAEAQRLIRCASEGGTCRLPYPAEVVYGAQGRTTSRFIDAPAVRCSNRSFGDPAPGLRKECYIVERGRRSRDYGDGGYGEPRRKRWVACASENDYCDFYGRKRVRYGTMSQFEEGVFRDGVDCDNETFGDPAPGMRKRCYIQD</sequence>
<dbReference type="KEGG" id="aak:AA2016_2611"/>
<dbReference type="Proteomes" id="UP000075755">
    <property type="component" value="Chromosome"/>
</dbReference>
<organism evidence="1 2">
    <name type="scientific">Aminobacter aminovorans</name>
    <name type="common">Chelatobacter heintzii</name>
    <dbReference type="NCBI Taxonomy" id="83263"/>
    <lineage>
        <taxon>Bacteria</taxon>
        <taxon>Pseudomonadati</taxon>
        <taxon>Pseudomonadota</taxon>
        <taxon>Alphaproteobacteria</taxon>
        <taxon>Hyphomicrobiales</taxon>
        <taxon>Phyllobacteriaceae</taxon>
        <taxon>Aminobacter</taxon>
    </lineage>
</organism>
<dbReference type="AlphaFoldDB" id="A0AAC9AR41"/>
<protein>
    <submittedName>
        <fullName evidence="1">Uncharacterized protein</fullName>
    </submittedName>
</protein>
<name>A0AAC9AR41_AMIAI</name>
<reference evidence="1 2" key="1">
    <citation type="submission" date="2016-03" db="EMBL/GenBank/DDBJ databases">
        <title>Complete genome of Aminobacter aminovorans KCTC 2477.</title>
        <authorList>
            <person name="Kim K.M."/>
        </authorList>
    </citation>
    <scope>NUCLEOTIDE SEQUENCE [LARGE SCALE GENOMIC DNA]</scope>
    <source>
        <strain evidence="1 2">KCTC 2477</strain>
    </source>
</reference>
<evidence type="ECO:0000313" key="1">
    <source>
        <dbReference type="EMBL" id="AMS41536.1"/>
    </source>
</evidence>